<evidence type="ECO:0000256" key="1">
    <source>
        <dbReference type="SAM" id="MobiDB-lite"/>
    </source>
</evidence>
<protein>
    <recommendedName>
        <fullName evidence="4">DUF58 domain-containing protein</fullName>
    </recommendedName>
</protein>
<dbReference type="PANTHER" id="PTHR33608:SF7">
    <property type="entry name" value="DUF58 DOMAIN-CONTAINING PROTEIN"/>
    <property type="match status" value="1"/>
</dbReference>
<accession>A0A7W9W6X6</accession>
<dbReference type="EMBL" id="JACHGW010000003">
    <property type="protein sequence ID" value="MBB6051904.1"/>
    <property type="molecule type" value="Genomic_DNA"/>
</dbReference>
<dbReference type="SUPFAM" id="SSF53300">
    <property type="entry name" value="vWA-like"/>
    <property type="match status" value="1"/>
</dbReference>
<name>A0A7W9W6X6_ARMRO</name>
<dbReference type="InterPro" id="IPR036465">
    <property type="entry name" value="vWFA_dom_sf"/>
</dbReference>
<dbReference type="PANTHER" id="PTHR33608">
    <property type="entry name" value="BLL2464 PROTEIN"/>
    <property type="match status" value="1"/>
</dbReference>
<comment type="caution">
    <text evidence="2">The sequence shown here is derived from an EMBL/GenBank/DDBJ whole genome shotgun (WGS) entry which is preliminary data.</text>
</comment>
<evidence type="ECO:0000313" key="3">
    <source>
        <dbReference type="Proteomes" id="UP000520814"/>
    </source>
</evidence>
<reference evidence="2 3" key="1">
    <citation type="submission" date="2020-08" db="EMBL/GenBank/DDBJ databases">
        <title>Genomic Encyclopedia of Type Strains, Phase IV (KMG-IV): sequencing the most valuable type-strain genomes for metagenomic binning, comparative biology and taxonomic classification.</title>
        <authorList>
            <person name="Goeker M."/>
        </authorList>
    </citation>
    <scope>NUCLEOTIDE SEQUENCE [LARGE SCALE GENOMIC DNA]</scope>
    <source>
        <strain evidence="2 3">DSM 23562</strain>
    </source>
</reference>
<gene>
    <name evidence="2" type="ORF">HNQ39_003714</name>
</gene>
<dbReference type="Proteomes" id="UP000520814">
    <property type="component" value="Unassembled WGS sequence"/>
</dbReference>
<dbReference type="RefSeq" id="WP_184199834.1">
    <property type="nucleotide sequence ID" value="NZ_JACHGW010000003.1"/>
</dbReference>
<sequence length="252" mass="28899">MLLDPEFVQKLESALPSSENEARRAGRRTPRSESLFRLARRSEPTRKSTRLERLLIRLLRLENTTLHVLLDASVAMTFSGYTPPEPSPKFDFARRFTAALGYATALREQRFEVTALSPARGVRSPVLQQPEDIGMVLHYLEGLRAGGTRNFAWALRKRVRRTSRRSLFLLLSDFRDRNWEWGAPALLTGEARIVLIHLMDRSEMGEGGLGLRMEDDIRQRLAELAQRYQLEYLIVPTDTPLEEVFLHAAGER</sequence>
<dbReference type="AlphaFoldDB" id="A0A7W9W6X6"/>
<feature type="region of interest" description="Disordered" evidence="1">
    <location>
        <begin position="14"/>
        <end position="34"/>
    </location>
</feature>
<keyword evidence="3" id="KW-1185">Reference proteome</keyword>
<proteinExistence type="predicted"/>
<evidence type="ECO:0008006" key="4">
    <source>
        <dbReference type="Google" id="ProtNLM"/>
    </source>
</evidence>
<organism evidence="2 3">
    <name type="scientific">Armatimonas rosea</name>
    <dbReference type="NCBI Taxonomy" id="685828"/>
    <lineage>
        <taxon>Bacteria</taxon>
        <taxon>Bacillati</taxon>
        <taxon>Armatimonadota</taxon>
        <taxon>Armatimonadia</taxon>
        <taxon>Armatimonadales</taxon>
        <taxon>Armatimonadaceae</taxon>
        <taxon>Armatimonas</taxon>
    </lineage>
</organism>
<evidence type="ECO:0000313" key="2">
    <source>
        <dbReference type="EMBL" id="MBB6051904.1"/>
    </source>
</evidence>